<evidence type="ECO:0000259" key="4">
    <source>
        <dbReference type="Pfam" id="PF03466"/>
    </source>
</evidence>
<keyword evidence="2" id="KW-0805">Transcription regulation</keyword>
<gene>
    <name evidence="5" type="ORF">JQC75_08975</name>
</gene>
<feature type="domain" description="LysR substrate-binding" evidence="4">
    <location>
        <begin position="19"/>
        <end position="192"/>
    </location>
</feature>
<evidence type="ECO:0000256" key="2">
    <source>
        <dbReference type="ARBA" id="ARBA00023015"/>
    </source>
</evidence>
<sequence>MNQADSLEHDAISQKAKIQSSLKMAVDTLFPRPILGQILNELNTLFPELNIQLHETTLSRCAELLEDGTVDVGIASLIPRGYTGRLATTIELYAVAHLSHPLLQQKDLQLKALEPYKQIVIRDGGFRSNTNSGWLGSTSRITVSSLSEAVSCVKQQLGFAWLPFWVLQLPENKDLAQLPLQNGLIRTVALQTVVRQTETEDHFIKELGRVMDNFIVKLNKYQSRCE</sequence>
<organism evidence="5 6">
    <name type="scientific">Shewanella litorisediminis</name>
    <dbReference type="NCBI Taxonomy" id="1173586"/>
    <lineage>
        <taxon>Bacteria</taxon>
        <taxon>Pseudomonadati</taxon>
        <taxon>Pseudomonadota</taxon>
        <taxon>Gammaproteobacteria</taxon>
        <taxon>Alteromonadales</taxon>
        <taxon>Shewanellaceae</taxon>
        <taxon>Shewanella</taxon>
    </lineage>
</organism>
<dbReference type="RefSeq" id="WP_203327030.1">
    <property type="nucleotide sequence ID" value="NZ_CP069213.1"/>
</dbReference>
<dbReference type="Gene3D" id="3.40.190.290">
    <property type="match status" value="1"/>
</dbReference>
<dbReference type="InterPro" id="IPR005119">
    <property type="entry name" value="LysR_subst-bd"/>
</dbReference>
<comment type="similarity">
    <text evidence="1">Belongs to the LysR transcriptional regulatory family.</text>
</comment>
<evidence type="ECO:0000256" key="1">
    <source>
        <dbReference type="ARBA" id="ARBA00009437"/>
    </source>
</evidence>
<dbReference type="Pfam" id="PF03466">
    <property type="entry name" value="LysR_substrate"/>
    <property type="match status" value="1"/>
</dbReference>
<evidence type="ECO:0000313" key="6">
    <source>
        <dbReference type="Proteomes" id="UP000596252"/>
    </source>
</evidence>
<reference evidence="5 6" key="1">
    <citation type="journal article" date="2012" name="Antonie Van Leeuwenhoek">
        <title>Shewanella litorisediminis sp. nov., a gammaproteobacterium isolated from a tidal flat sediment.</title>
        <authorList>
            <person name="Lee M.H."/>
            <person name="Yoon J.H."/>
        </authorList>
    </citation>
    <scope>NUCLEOTIDE SEQUENCE [LARGE SCALE GENOMIC DNA]</scope>
    <source>
        <strain evidence="5 6">SMK1-12</strain>
    </source>
</reference>
<dbReference type="Proteomes" id="UP000596252">
    <property type="component" value="Chromosome"/>
</dbReference>
<dbReference type="PANTHER" id="PTHR30126">
    <property type="entry name" value="HTH-TYPE TRANSCRIPTIONAL REGULATOR"/>
    <property type="match status" value="1"/>
</dbReference>
<dbReference type="PANTHER" id="PTHR30126:SF88">
    <property type="entry name" value="TRANSCRIPTIONAL REGULATOR-RELATED"/>
    <property type="match status" value="1"/>
</dbReference>
<evidence type="ECO:0000256" key="3">
    <source>
        <dbReference type="ARBA" id="ARBA00023163"/>
    </source>
</evidence>
<dbReference type="SUPFAM" id="SSF53850">
    <property type="entry name" value="Periplasmic binding protein-like II"/>
    <property type="match status" value="1"/>
</dbReference>
<evidence type="ECO:0000313" key="5">
    <source>
        <dbReference type="EMBL" id="QRH03483.1"/>
    </source>
</evidence>
<name>A0ABX7G8D0_9GAMM</name>
<protein>
    <submittedName>
        <fullName evidence="5">Substrate-binding domain-containing protein</fullName>
    </submittedName>
</protein>
<keyword evidence="3" id="KW-0804">Transcription</keyword>
<keyword evidence="6" id="KW-1185">Reference proteome</keyword>
<dbReference type="EMBL" id="CP069213">
    <property type="protein sequence ID" value="QRH03483.1"/>
    <property type="molecule type" value="Genomic_DNA"/>
</dbReference>
<dbReference type="CDD" id="cd05466">
    <property type="entry name" value="PBP2_LTTR_substrate"/>
    <property type="match status" value="1"/>
</dbReference>
<accession>A0ABX7G8D0</accession>
<proteinExistence type="inferred from homology"/>